<dbReference type="Proteomes" id="UP000582837">
    <property type="component" value="Unassembled WGS sequence"/>
</dbReference>
<dbReference type="RefSeq" id="WP_170031146.1">
    <property type="nucleotide sequence ID" value="NZ_JABDTL010000001.1"/>
</dbReference>
<reference evidence="2 3" key="1">
    <citation type="submission" date="2020-08" db="EMBL/GenBank/DDBJ databases">
        <title>Genomic Encyclopedia of Type Strains, Phase IV (KMG-IV): sequencing the most valuable type-strain genomes for metagenomic binning, comparative biology and taxonomic classification.</title>
        <authorList>
            <person name="Goeker M."/>
        </authorList>
    </citation>
    <scope>NUCLEOTIDE SEQUENCE [LARGE SCALE GENOMIC DNA]</scope>
    <source>
        <strain evidence="2 3">DSM 29007</strain>
    </source>
</reference>
<feature type="region of interest" description="Disordered" evidence="1">
    <location>
        <begin position="1"/>
        <end position="61"/>
    </location>
</feature>
<sequence length="61" mass="6677">MAKNTGNGSRVGSVNGRTQFETPSGHNAKRDTDTGQIMDVKTSDKEPFKGVAREPDKRRSK</sequence>
<keyword evidence="3" id="KW-1185">Reference proteome</keyword>
<dbReference type="EMBL" id="JACHIA010000001">
    <property type="protein sequence ID" value="MBB6068773.1"/>
    <property type="molecule type" value="Genomic_DNA"/>
</dbReference>
<organism evidence="2 3">
    <name type="scientific">Longimicrobium terrae</name>
    <dbReference type="NCBI Taxonomy" id="1639882"/>
    <lineage>
        <taxon>Bacteria</taxon>
        <taxon>Pseudomonadati</taxon>
        <taxon>Gemmatimonadota</taxon>
        <taxon>Longimicrobiia</taxon>
        <taxon>Longimicrobiales</taxon>
        <taxon>Longimicrobiaceae</taxon>
        <taxon>Longimicrobium</taxon>
    </lineage>
</organism>
<evidence type="ECO:0000313" key="2">
    <source>
        <dbReference type="EMBL" id="MBB6068773.1"/>
    </source>
</evidence>
<gene>
    <name evidence="2" type="ORF">HNQ61_000384</name>
</gene>
<evidence type="ECO:0000313" key="3">
    <source>
        <dbReference type="Proteomes" id="UP000582837"/>
    </source>
</evidence>
<proteinExistence type="predicted"/>
<accession>A0A841GUP7</accession>
<name>A0A841GUP7_9BACT</name>
<evidence type="ECO:0000256" key="1">
    <source>
        <dbReference type="SAM" id="MobiDB-lite"/>
    </source>
</evidence>
<comment type="caution">
    <text evidence="2">The sequence shown here is derived from an EMBL/GenBank/DDBJ whole genome shotgun (WGS) entry which is preliminary data.</text>
</comment>
<feature type="compositionally biased region" description="Polar residues" evidence="1">
    <location>
        <begin position="1"/>
        <end position="25"/>
    </location>
</feature>
<protein>
    <submittedName>
        <fullName evidence="2">Uncharacterized protein</fullName>
    </submittedName>
</protein>
<feature type="compositionally biased region" description="Basic and acidic residues" evidence="1">
    <location>
        <begin position="41"/>
        <end position="61"/>
    </location>
</feature>
<dbReference type="AlphaFoldDB" id="A0A841GUP7"/>